<sequence length="173" mass="18005">MLLTACIGTVATEQATSDDVSSNEHVGAPLSITTAAPKATRRVVVRATASKPPDKAVEGELRVRVTARWIPDDPAQTTSPWIQLLVSHADHSSGPDASGVLVAGTPVTLEAFASLFGDCKLNTGCEWPMDVGFQMQPNAVPGTVELEWTAQATAHAVDTSSVPKGFTVSVSAP</sequence>
<name>A0A3A8QED5_9BACT</name>
<organism evidence="1 2">
    <name type="scientific">Corallococcus llansteffanensis</name>
    <dbReference type="NCBI Taxonomy" id="2316731"/>
    <lineage>
        <taxon>Bacteria</taxon>
        <taxon>Pseudomonadati</taxon>
        <taxon>Myxococcota</taxon>
        <taxon>Myxococcia</taxon>
        <taxon>Myxococcales</taxon>
        <taxon>Cystobacterineae</taxon>
        <taxon>Myxococcaceae</taxon>
        <taxon>Corallococcus</taxon>
    </lineage>
</organism>
<evidence type="ECO:0000313" key="1">
    <source>
        <dbReference type="EMBL" id="RKH67053.1"/>
    </source>
</evidence>
<proteinExistence type="predicted"/>
<comment type="caution">
    <text evidence="1">The sequence shown here is derived from an EMBL/GenBank/DDBJ whole genome shotgun (WGS) entry which is preliminary data.</text>
</comment>
<protein>
    <submittedName>
        <fullName evidence="1">Uncharacterized protein</fullName>
    </submittedName>
</protein>
<reference evidence="2" key="1">
    <citation type="submission" date="2018-09" db="EMBL/GenBank/DDBJ databases">
        <authorList>
            <person name="Livingstone P.G."/>
            <person name="Whitworth D.E."/>
        </authorList>
    </citation>
    <scope>NUCLEOTIDE SEQUENCE [LARGE SCALE GENOMIC DNA]</scope>
    <source>
        <strain evidence="2">CA051B</strain>
    </source>
</reference>
<dbReference type="EMBL" id="RAWB01000021">
    <property type="protein sequence ID" value="RKH67053.1"/>
    <property type="molecule type" value="Genomic_DNA"/>
</dbReference>
<dbReference type="AlphaFoldDB" id="A0A3A8QED5"/>
<accession>A0A3A8QED5</accession>
<evidence type="ECO:0000313" key="2">
    <source>
        <dbReference type="Proteomes" id="UP000272888"/>
    </source>
</evidence>
<gene>
    <name evidence="1" type="ORF">D7V93_03525</name>
</gene>
<keyword evidence="2" id="KW-1185">Reference proteome</keyword>
<dbReference type="Proteomes" id="UP000272888">
    <property type="component" value="Unassembled WGS sequence"/>
</dbReference>